<accession>A0A0F3GZ59</accession>
<evidence type="ECO:0000259" key="1">
    <source>
        <dbReference type="PROSITE" id="PS50042"/>
    </source>
</evidence>
<comment type="caution">
    <text evidence="2">The sequence shown here is derived from an EMBL/GenBank/DDBJ whole genome shotgun (WGS) entry which is preliminary data.</text>
</comment>
<dbReference type="EMBL" id="LACI01000278">
    <property type="protein sequence ID" value="KJU87191.1"/>
    <property type="molecule type" value="Genomic_DNA"/>
</dbReference>
<dbReference type="InterPro" id="IPR018490">
    <property type="entry name" value="cNMP-bd_dom_sf"/>
</dbReference>
<dbReference type="InterPro" id="IPR050503">
    <property type="entry name" value="cAMP-dep_PK_reg_su-like"/>
</dbReference>
<protein>
    <submittedName>
        <fullName evidence="2">Cyclic nucleotide-binding domain protein</fullName>
    </submittedName>
</protein>
<evidence type="ECO:0000313" key="2">
    <source>
        <dbReference type="EMBL" id="KJU87191.1"/>
    </source>
</evidence>
<dbReference type="SUPFAM" id="SSF51206">
    <property type="entry name" value="cAMP-binding domain-like"/>
    <property type="match status" value="1"/>
</dbReference>
<organism evidence="2 3">
    <name type="scientific">Candidatus Magnetobacterium bavaricum</name>
    <dbReference type="NCBI Taxonomy" id="29290"/>
    <lineage>
        <taxon>Bacteria</taxon>
        <taxon>Pseudomonadati</taxon>
        <taxon>Nitrospirota</taxon>
        <taxon>Thermodesulfovibrionia</taxon>
        <taxon>Thermodesulfovibrionales</taxon>
        <taxon>Candidatus Magnetobacteriaceae</taxon>
        <taxon>Candidatus Magnetobacterium</taxon>
    </lineage>
</organism>
<proteinExistence type="predicted"/>
<dbReference type="PANTHER" id="PTHR11635">
    <property type="entry name" value="CAMP-DEPENDENT PROTEIN KINASE REGULATORY CHAIN"/>
    <property type="match status" value="1"/>
</dbReference>
<keyword evidence="3" id="KW-1185">Reference proteome</keyword>
<dbReference type="GO" id="GO:0005952">
    <property type="term" value="C:cAMP-dependent protein kinase complex"/>
    <property type="evidence" value="ECO:0007669"/>
    <property type="project" value="InterPro"/>
</dbReference>
<dbReference type="PANTHER" id="PTHR11635:SF152">
    <property type="entry name" value="CAMP-DEPENDENT PROTEIN KINASE TYPE I REGULATORY SUBUNIT-RELATED"/>
    <property type="match status" value="1"/>
</dbReference>
<dbReference type="GO" id="GO:0034236">
    <property type="term" value="F:protein kinase A catalytic subunit binding"/>
    <property type="evidence" value="ECO:0007669"/>
    <property type="project" value="TreeGrafter"/>
</dbReference>
<dbReference type="AlphaFoldDB" id="A0A0F3GZ59"/>
<gene>
    <name evidence="2" type="ORF">MBAV_000612</name>
</gene>
<name>A0A0F3GZ59_9BACT</name>
<dbReference type="SMART" id="SM00100">
    <property type="entry name" value="cNMP"/>
    <property type="match status" value="1"/>
</dbReference>
<sequence length="216" mass="24847">MSQENANRVRYYIEDQKPFIGNTLVMLGKISEEVMRTELKIYERVIEKHQQLAEMLKNVVLFKYLNESALESLAYIAETEEYAPDTRIVIEGEAADCFYCVVSGALRVTKTNPEKNDEEAYLSTIDKNDVFGESCIFESGKRTANVTAEVTSLLVRFDKNAFIEFIKNHPKASLTILIFIIQKLMARLENTGRELAFVKRQYTSTHDAHELIKEFL</sequence>
<evidence type="ECO:0000313" key="3">
    <source>
        <dbReference type="Proteomes" id="UP000033423"/>
    </source>
</evidence>
<dbReference type="GO" id="GO:0005829">
    <property type="term" value="C:cytosol"/>
    <property type="evidence" value="ECO:0007669"/>
    <property type="project" value="TreeGrafter"/>
</dbReference>
<feature type="domain" description="Cyclic nucleotide-binding" evidence="1">
    <location>
        <begin position="61"/>
        <end position="166"/>
    </location>
</feature>
<dbReference type="Pfam" id="PF00027">
    <property type="entry name" value="cNMP_binding"/>
    <property type="match status" value="1"/>
</dbReference>
<dbReference type="CDD" id="cd00038">
    <property type="entry name" value="CAP_ED"/>
    <property type="match status" value="1"/>
</dbReference>
<dbReference type="GO" id="GO:0030552">
    <property type="term" value="F:cAMP binding"/>
    <property type="evidence" value="ECO:0007669"/>
    <property type="project" value="TreeGrafter"/>
</dbReference>
<dbReference type="InterPro" id="IPR014710">
    <property type="entry name" value="RmlC-like_jellyroll"/>
</dbReference>
<dbReference type="Gene3D" id="2.60.120.10">
    <property type="entry name" value="Jelly Rolls"/>
    <property type="match status" value="1"/>
</dbReference>
<dbReference type="InterPro" id="IPR000595">
    <property type="entry name" value="cNMP-bd_dom"/>
</dbReference>
<dbReference type="PROSITE" id="PS50042">
    <property type="entry name" value="CNMP_BINDING_3"/>
    <property type="match status" value="1"/>
</dbReference>
<dbReference type="GO" id="GO:0004862">
    <property type="term" value="F:cAMP-dependent protein kinase inhibitor activity"/>
    <property type="evidence" value="ECO:0007669"/>
    <property type="project" value="TreeGrafter"/>
</dbReference>
<dbReference type="Proteomes" id="UP000033423">
    <property type="component" value="Unassembled WGS sequence"/>
</dbReference>
<reference evidence="2 3" key="1">
    <citation type="submission" date="2015-02" db="EMBL/GenBank/DDBJ databases">
        <title>Single-cell genomics of uncultivated deep-branching MTB reveals a conserved set of magnetosome genes.</title>
        <authorList>
            <person name="Kolinko S."/>
            <person name="Richter M."/>
            <person name="Glockner F.O."/>
            <person name="Brachmann A."/>
            <person name="Schuler D."/>
        </authorList>
    </citation>
    <scope>NUCLEOTIDE SEQUENCE [LARGE SCALE GENOMIC DNA]</scope>
    <source>
        <strain evidence="2">TM-1</strain>
    </source>
</reference>